<proteinExistence type="predicted"/>
<accession>A0A433D2E7</accession>
<dbReference type="PROSITE" id="PS50188">
    <property type="entry name" value="B302_SPRY"/>
    <property type="match status" value="1"/>
</dbReference>
<feature type="non-terminal residue" evidence="2">
    <location>
        <position position="240"/>
    </location>
</feature>
<comment type="caution">
    <text evidence="2">The sequence shown here is derived from an EMBL/GenBank/DDBJ whole genome shotgun (WGS) entry which is preliminary data.</text>
</comment>
<dbReference type="CDD" id="cd12885">
    <property type="entry name" value="SPRY_RanBP_like"/>
    <property type="match status" value="1"/>
</dbReference>
<dbReference type="InterPro" id="IPR001870">
    <property type="entry name" value="B30.2/SPRY"/>
</dbReference>
<keyword evidence="3" id="KW-1185">Reference proteome</keyword>
<evidence type="ECO:0000313" key="2">
    <source>
        <dbReference type="EMBL" id="RUP45004.1"/>
    </source>
</evidence>
<dbReference type="Pfam" id="PF00622">
    <property type="entry name" value="SPRY"/>
    <property type="match status" value="1"/>
</dbReference>
<dbReference type="SMART" id="SM00449">
    <property type="entry name" value="SPRY"/>
    <property type="match status" value="1"/>
</dbReference>
<sequence>MIGQPICPIGACVAQYDKSLKLLVVLKTFERDMQAAITPTYPGTWNSRNISGVSNSANPRRITLRPTLGYDSDSTFVWKSTNSFTVFPASSGALAYFEITAKYWVGIGICRASFPLEGLLPGWEAGSAGFHGDNGQLYLGSGTGKSYGRAWQPDDRIGCGVKLRSGTVFFTVNGKNIGAATVALQGAWHFCVGFHSKESGQAVTIHYTPTDWKFDPFVKICVLTCENCSSAEFPACGVHE</sequence>
<dbReference type="Gene3D" id="2.60.120.920">
    <property type="match status" value="1"/>
</dbReference>
<evidence type="ECO:0000313" key="3">
    <source>
        <dbReference type="Proteomes" id="UP000268093"/>
    </source>
</evidence>
<dbReference type="AlphaFoldDB" id="A0A433D2E7"/>
<dbReference type="InterPro" id="IPR043136">
    <property type="entry name" value="B30.2/SPRY_sf"/>
</dbReference>
<name>A0A433D2E7_9FUNG</name>
<dbReference type="InterPro" id="IPR044736">
    <property type="entry name" value="Gid1/RanBPM/SPLA_SPRY"/>
</dbReference>
<dbReference type="InterPro" id="IPR013320">
    <property type="entry name" value="ConA-like_dom_sf"/>
</dbReference>
<feature type="domain" description="B30.2/SPRY" evidence="1">
    <location>
        <begin position="1"/>
        <end position="238"/>
    </location>
</feature>
<dbReference type="EMBL" id="RBNI01007951">
    <property type="protein sequence ID" value="RUP45004.1"/>
    <property type="molecule type" value="Genomic_DNA"/>
</dbReference>
<organism evidence="2 3">
    <name type="scientific">Jimgerdemannia flammicorona</name>
    <dbReference type="NCBI Taxonomy" id="994334"/>
    <lineage>
        <taxon>Eukaryota</taxon>
        <taxon>Fungi</taxon>
        <taxon>Fungi incertae sedis</taxon>
        <taxon>Mucoromycota</taxon>
        <taxon>Mucoromycotina</taxon>
        <taxon>Endogonomycetes</taxon>
        <taxon>Endogonales</taxon>
        <taxon>Endogonaceae</taxon>
        <taxon>Jimgerdemannia</taxon>
    </lineage>
</organism>
<dbReference type="PANTHER" id="PTHR12864">
    <property type="entry name" value="RAN BINDING PROTEIN 9-RELATED"/>
    <property type="match status" value="1"/>
</dbReference>
<protein>
    <recommendedName>
        <fullName evidence="1">B30.2/SPRY domain-containing protein</fullName>
    </recommendedName>
</protein>
<dbReference type="InterPro" id="IPR003877">
    <property type="entry name" value="SPRY_dom"/>
</dbReference>
<dbReference type="InterPro" id="IPR050618">
    <property type="entry name" value="Ubq-SigPath_Reg"/>
</dbReference>
<evidence type="ECO:0000259" key="1">
    <source>
        <dbReference type="PROSITE" id="PS50188"/>
    </source>
</evidence>
<gene>
    <name evidence="2" type="ORF">BC936DRAFT_148737</name>
</gene>
<dbReference type="SUPFAM" id="SSF49899">
    <property type="entry name" value="Concanavalin A-like lectins/glucanases"/>
    <property type="match status" value="1"/>
</dbReference>
<dbReference type="OrthoDB" id="25503at2759"/>
<reference evidence="2 3" key="1">
    <citation type="journal article" date="2018" name="New Phytol.">
        <title>Phylogenomics of Endogonaceae and evolution of mycorrhizas within Mucoromycota.</title>
        <authorList>
            <person name="Chang Y."/>
            <person name="Desiro A."/>
            <person name="Na H."/>
            <person name="Sandor L."/>
            <person name="Lipzen A."/>
            <person name="Clum A."/>
            <person name="Barry K."/>
            <person name="Grigoriev I.V."/>
            <person name="Martin F.M."/>
            <person name="Stajich J.E."/>
            <person name="Smith M.E."/>
            <person name="Bonito G."/>
            <person name="Spatafora J.W."/>
        </authorList>
    </citation>
    <scope>NUCLEOTIDE SEQUENCE [LARGE SCALE GENOMIC DNA]</scope>
    <source>
        <strain evidence="2 3">GMNB39</strain>
    </source>
</reference>
<dbReference type="Proteomes" id="UP000268093">
    <property type="component" value="Unassembled WGS sequence"/>
</dbReference>